<dbReference type="InterPro" id="IPR030922">
    <property type="entry name" value="LptF"/>
</dbReference>
<evidence type="ECO:0000256" key="3">
    <source>
        <dbReference type="ARBA" id="ARBA00022692"/>
    </source>
</evidence>
<sequence length="375" mass="41427">MGRTDRYMLSQLMVLFGFFALVLVSIYWINRAVVLFDTIIGDGQSIGVFLEMSMLTLPGVMGMVMPLAAFAAAVQVTNRLSNESELVVMQATGFSPWRIARPVLVFGMLVALLGALLTNFLIPSAAQTLALREQEISENLTAKLLKEGEFLHPTDGVTFFIRNISDQGELQDVFLSDNRNTEARQTYMSRTAYLTRSDDGRTRMVMVDGMSQRLTRDDQSLSVTYFQDFTYDISDLLNTSKVISPNRKHMSTAALLLATDEMATLARDSRGEILEEAHKRLNDPILCVVAALLGFSALLAGGFSRFGSGSYIMLAVLLIIVIMMVQSAVKDPVRDNAALWPLTYLPSVVGFGMVLVLLMVAAGYFRRKPKTEATV</sequence>
<evidence type="ECO:0000256" key="6">
    <source>
        <dbReference type="SAM" id="Phobius"/>
    </source>
</evidence>
<feature type="transmembrane region" description="Helical" evidence="6">
    <location>
        <begin position="344"/>
        <end position="365"/>
    </location>
</feature>
<protein>
    <submittedName>
        <fullName evidence="7">Lipopolysaccharide export system permease protein</fullName>
    </submittedName>
</protein>
<evidence type="ECO:0000256" key="5">
    <source>
        <dbReference type="ARBA" id="ARBA00023136"/>
    </source>
</evidence>
<feature type="transmembrane region" description="Helical" evidence="6">
    <location>
        <begin position="311"/>
        <end position="329"/>
    </location>
</feature>
<evidence type="ECO:0000313" key="7">
    <source>
        <dbReference type="EMBL" id="PRY94201.1"/>
    </source>
</evidence>
<keyword evidence="4 6" id="KW-1133">Transmembrane helix</keyword>
<dbReference type="RefSeq" id="WP_245888419.1">
    <property type="nucleotide sequence ID" value="NZ_PVTQ01000001.1"/>
</dbReference>
<feature type="transmembrane region" description="Helical" evidence="6">
    <location>
        <begin position="49"/>
        <end position="74"/>
    </location>
</feature>
<evidence type="ECO:0000256" key="1">
    <source>
        <dbReference type="ARBA" id="ARBA00004651"/>
    </source>
</evidence>
<dbReference type="Proteomes" id="UP000238392">
    <property type="component" value="Unassembled WGS sequence"/>
</dbReference>
<keyword evidence="2" id="KW-1003">Cell membrane</keyword>
<feature type="transmembrane region" description="Helical" evidence="6">
    <location>
        <begin position="285"/>
        <end position="304"/>
    </location>
</feature>
<organism evidence="7 8">
    <name type="scientific">Donghicola tyrosinivorans</name>
    <dbReference type="NCBI Taxonomy" id="1652492"/>
    <lineage>
        <taxon>Bacteria</taxon>
        <taxon>Pseudomonadati</taxon>
        <taxon>Pseudomonadota</taxon>
        <taxon>Alphaproteobacteria</taxon>
        <taxon>Rhodobacterales</taxon>
        <taxon>Roseobacteraceae</taxon>
        <taxon>Donghicola</taxon>
    </lineage>
</organism>
<dbReference type="PANTHER" id="PTHR33529:SF6">
    <property type="entry name" value="YJGP_YJGQ FAMILY PERMEASE"/>
    <property type="match status" value="1"/>
</dbReference>
<dbReference type="EMBL" id="PVTQ01000001">
    <property type="protein sequence ID" value="PRY94201.1"/>
    <property type="molecule type" value="Genomic_DNA"/>
</dbReference>
<dbReference type="AlphaFoldDB" id="A0A2T0X5I3"/>
<evidence type="ECO:0000256" key="2">
    <source>
        <dbReference type="ARBA" id="ARBA00022475"/>
    </source>
</evidence>
<dbReference type="GO" id="GO:0043190">
    <property type="term" value="C:ATP-binding cassette (ABC) transporter complex"/>
    <property type="evidence" value="ECO:0007669"/>
    <property type="project" value="InterPro"/>
</dbReference>
<name>A0A2T0X5I3_9RHOB</name>
<dbReference type="GO" id="GO:0055085">
    <property type="term" value="P:transmembrane transport"/>
    <property type="evidence" value="ECO:0007669"/>
    <property type="project" value="InterPro"/>
</dbReference>
<gene>
    <name evidence="7" type="ORF">CLV74_101337</name>
</gene>
<keyword evidence="5 6" id="KW-0472">Membrane</keyword>
<keyword evidence="8" id="KW-1185">Reference proteome</keyword>
<evidence type="ECO:0000313" key="8">
    <source>
        <dbReference type="Proteomes" id="UP000238392"/>
    </source>
</evidence>
<dbReference type="InterPro" id="IPR005495">
    <property type="entry name" value="LptG/LptF_permease"/>
</dbReference>
<comment type="subcellular location">
    <subcellularLocation>
        <location evidence="1">Cell membrane</location>
        <topology evidence="1">Multi-pass membrane protein</topology>
    </subcellularLocation>
</comment>
<dbReference type="GO" id="GO:0015920">
    <property type="term" value="P:lipopolysaccharide transport"/>
    <property type="evidence" value="ECO:0007669"/>
    <property type="project" value="TreeGrafter"/>
</dbReference>
<evidence type="ECO:0000256" key="4">
    <source>
        <dbReference type="ARBA" id="ARBA00022989"/>
    </source>
</evidence>
<accession>A0A2T0X5I3</accession>
<feature type="transmembrane region" description="Helical" evidence="6">
    <location>
        <begin position="103"/>
        <end position="122"/>
    </location>
</feature>
<dbReference type="Pfam" id="PF03739">
    <property type="entry name" value="LptF_LptG"/>
    <property type="match status" value="1"/>
</dbReference>
<keyword evidence="3 6" id="KW-0812">Transmembrane</keyword>
<feature type="transmembrane region" description="Helical" evidence="6">
    <location>
        <begin position="12"/>
        <end position="29"/>
    </location>
</feature>
<dbReference type="PANTHER" id="PTHR33529">
    <property type="entry name" value="SLR0882 PROTEIN-RELATED"/>
    <property type="match status" value="1"/>
</dbReference>
<reference evidence="7 8" key="1">
    <citation type="submission" date="2018-03" db="EMBL/GenBank/DDBJ databases">
        <title>Genomic Encyclopedia of Archaeal and Bacterial Type Strains, Phase II (KMG-II): from individual species to whole genera.</title>
        <authorList>
            <person name="Goeker M."/>
        </authorList>
    </citation>
    <scope>NUCLEOTIDE SEQUENCE [LARGE SCALE GENOMIC DNA]</scope>
    <source>
        <strain evidence="7 8">DSM 100212</strain>
    </source>
</reference>
<proteinExistence type="predicted"/>
<comment type="caution">
    <text evidence="7">The sequence shown here is derived from an EMBL/GenBank/DDBJ whole genome shotgun (WGS) entry which is preliminary data.</text>
</comment>
<dbReference type="NCBIfam" id="TIGR04407">
    <property type="entry name" value="LptF_YjgP"/>
    <property type="match status" value="1"/>
</dbReference>